<dbReference type="PANTHER" id="PTHR46211">
    <property type="entry name" value="GLYCEROPHOSPHORYL DIESTER PHOSPHODIESTERASE"/>
    <property type="match status" value="1"/>
</dbReference>
<dbReference type="CDD" id="cd08583">
    <property type="entry name" value="PI-PLCc_GDPD_SF_unchar1"/>
    <property type="match status" value="1"/>
</dbReference>
<accession>A0A7X3IMH8</accession>
<name>A0A7X3IMH8_9BACL</name>
<dbReference type="GO" id="GO:0008081">
    <property type="term" value="F:phosphoric diester hydrolase activity"/>
    <property type="evidence" value="ECO:0007669"/>
    <property type="project" value="InterPro"/>
</dbReference>
<comment type="caution">
    <text evidence="2">The sequence shown here is derived from an EMBL/GenBank/DDBJ whole genome shotgun (WGS) entry which is preliminary data.</text>
</comment>
<dbReference type="GO" id="GO:0006629">
    <property type="term" value="P:lipid metabolic process"/>
    <property type="evidence" value="ECO:0007669"/>
    <property type="project" value="InterPro"/>
</dbReference>
<dbReference type="InterPro" id="IPR017946">
    <property type="entry name" value="PLC-like_Pdiesterase_TIM-brl"/>
</dbReference>
<keyword evidence="3" id="KW-1185">Reference proteome</keyword>
<evidence type="ECO:0000313" key="2">
    <source>
        <dbReference type="EMBL" id="MWV46692.1"/>
    </source>
</evidence>
<organism evidence="2 3">
    <name type="scientific">Paenibacillus dendrobii</name>
    <dbReference type="NCBI Taxonomy" id="2691084"/>
    <lineage>
        <taxon>Bacteria</taxon>
        <taxon>Bacillati</taxon>
        <taxon>Bacillota</taxon>
        <taxon>Bacilli</taxon>
        <taxon>Bacillales</taxon>
        <taxon>Paenibacillaceae</taxon>
        <taxon>Paenibacillus</taxon>
    </lineage>
</organism>
<dbReference type="PROSITE" id="PS51704">
    <property type="entry name" value="GP_PDE"/>
    <property type="match status" value="1"/>
</dbReference>
<dbReference type="InterPro" id="IPR030395">
    <property type="entry name" value="GP_PDE_dom"/>
</dbReference>
<proteinExistence type="predicted"/>
<dbReference type="SUPFAM" id="SSF51695">
    <property type="entry name" value="PLC-like phosphodiesterases"/>
    <property type="match status" value="1"/>
</dbReference>
<dbReference type="PANTHER" id="PTHR46211:SF14">
    <property type="entry name" value="GLYCEROPHOSPHODIESTER PHOSPHODIESTERASE"/>
    <property type="match status" value="1"/>
</dbReference>
<dbReference type="Pfam" id="PF03009">
    <property type="entry name" value="GDPD"/>
    <property type="match status" value="1"/>
</dbReference>
<dbReference type="EMBL" id="WUBI01000004">
    <property type="protein sequence ID" value="MWV46692.1"/>
    <property type="molecule type" value="Genomic_DNA"/>
</dbReference>
<protein>
    <submittedName>
        <fullName evidence="2">Glycerophosphodiester phosphodiesterase</fullName>
    </submittedName>
</protein>
<dbReference type="Gene3D" id="3.20.20.190">
    <property type="entry name" value="Phosphatidylinositol (PI) phosphodiesterase"/>
    <property type="match status" value="1"/>
</dbReference>
<dbReference type="AlphaFoldDB" id="A0A7X3IMH8"/>
<feature type="domain" description="GP-PDE" evidence="1">
    <location>
        <begin position="35"/>
        <end position="281"/>
    </location>
</feature>
<dbReference type="Proteomes" id="UP000460318">
    <property type="component" value="Unassembled WGS sequence"/>
</dbReference>
<evidence type="ECO:0000259" key="1">
    <source>
        <dbReference type="PROSITE" id="PS51704"/>
    </source>
</evidence>
<gene>
    <name evidence="2" type="ORF">GRF59_24075</name>
</gene>
<dbReference type="RefSeq" id="WP_160500252.1">
    <property type="nucleotide sequence ID" value="NZ_WUBI01000004.1"/>
</dbReference>
<evidence type="ECO:0000313" key="3">
    <source>
        <dbReference type="Proteomes" id="UP000460318"/>
    </source>
</evidence>
<sequence length="290" mass="33375">MRRWIALLLLVVVAGLLFWVPRSSSEELAGGFTDYKVISHAMGGINDHAYTNSYEAFIANYEKGNRVFEVDLLLTDDGKLVARHEWTQHMTELLQQEDKLPQDRQATRMSYEEFKQSKILGAYDPLDWKDIMDLMERYPDIYIVTDTKEQEPEDMKHELEMLVSLAKARAPQLLDRVVPQIYNQPMLKTVQEIYPFPSLIYTLYATKDTDQDVIDFVSDNAIDAVTIPEQRVTRSFLSKLKKAGVATYVNTINETSDASKLRRMGVNGVYSDFLTEKDVESTSWLYAFGK</sequence>
<reference evidence="2 3" key="1">
    <citation type="submission" date="2019-12" db="EMBL/GenBank/DDBJ databases">
        <title>Paenibacillus sp. nov., an endophytic bacterium isolated from the stem of Dendrobium.</title>
        <authorList>
            <person name="Zhao R."/>
        </authorList>
    </citation>
    <scope>NUCLEOTIDE SEQUENCE [LARGE SCALE GENOMIC DNA]</scope>
    <source>
        <strain evidence="2 3">HJL G12</strain>
    </source>
</reference>